<dbReference type="Pfam" id="PF22628">
    <property type="entry name" value="zf-CCCH_10"/>
    <property type="match status" value="2"/>
</dbReference>
<dbReference type="GO" id="GO:0043484">
    <property type="term" value="P:regulation of RNA splicing"/>
    <property type="evidence" value="ECO:0007669"/>
    <property type="project" value="TreeGrafter"/>
</dbReference>
<dbReference type="InterPro" id="IPR054429">
    <property type="entry name" value="Znf-CCCH_Muscleblind-like"/>
</dbReference>
<dbReference type="SMART" id="SM00356">
    <property type="entry name" value="ZnF_C3H1"/>
    <property type="match status" value="2"/>
</dbReference>
<feature type="domain" description="C3H1-type" evidence="7">
    <location>
        <begin position="184"/>
        <end position="209"/>
    </location>
</feature>
<feature type="region of interest" description="Disordered" evidence="6">
    <location>
        <begin position="137"/>
        <end position="179"/>
    </location>
</feature>
<feature type="region of interest" description="Disordered" evidence="6">
    <location>
        <begin position="1"/>
        <end position="38"/>
    </location>
</feature>
<proteinExistence type="predicted"/>
<feature type="compositionally biased region" description="Polar residues" evidence="6">
    <location>
        <begin position="140"/>
        <end position="162"/>
    </location>
</feature>
<keyword evidence="1 5" id="KW-0479">Metal-binding</keyword>
<keyword evidence="3 5" id="KW-0863">Zinc-finger</keyword>
<gene>
    <name evidence="8" type="ORF">GMRT_10307</name>
</gene>
<dbReference type="PROSITE" id="PS50103">
    <property type="entry name" value="ZF_C3H1"/>
    <property type="match status" value="2"/>
</dbReference>
<evidence type="ECO:0000313" key="8">
    <source>
        <dbReference type="EMBL" id="TNJ29882.1"/>
    </source>
</evidence>
<dbReference type="VEuPathDB" id="GiardiaDB:GMRT_10307"/>
<dbReference type="PANTHER" id="PTHR12675">
    <property type="entry name" value="MUSCLEBLIND-LIKE PROTEIN"/>
    <property type="match status" value="1"/>
</dbReference>
<protein>
    <recommendedName>
        <fullName evidence="7">C3H1-type domain-containing protein</fullName>
    </recommendedName>
</protein>
<organism evidence="8 9">
    <name type="scientific">Giardia muris</name>
    <dbReference type="NCBI Taxonomy" id="5742"/>
    <lineage>
        <taxon>Eukaryota</taxon>
        <taxon>Metamonada</taxon>
        <taxon>Diplomonadida</taxon>
        <taxon>Hexamitidae</taxon>
        <taxon>Giardiinae</taxon>
        <taxon>Giardia</taxon>
    </lineage>
</organism>
<feature type="zinc finger region" description="C3H1-type" evidence="5">
    <location>
        <begin position="184"/>
        <end position="209"/>
    </location>
</feature>
<dbReference type="Proteomes" id="UP000315496">
    <property type="component" value="Chromosome 1"/>
</dbReference>
<evidence type="ECO:0000259" key="7">
    <source>
        <dbReference type="PROSITE" id="PS50103"/>
    </source>
</evidence>
<keyword evidence="2" id="KW-0677">Repeat</keyword>
<keyword evidence="9" id="KW-1185">Reference proteome</keyword>
<evidence type="ECO:0000313" key="9">
    <source>
        <dbReference type="Proteomes" id="UP000315496"/>
    </source>
</evidence>
<feature type="region of interest" description="Disordered" evidence="6">
    <location>
        <begin position="294"/>
        <end position="316"/>
    </location>
</feature>
<keyword evidence="4 5" id="KW-0862">Zinc</keyword>
<dbReference type="Gene3D" id="3.30.1370.210">
    <property type="match status" value="1"/>
</dbReference>
<dbReference type="OrthoDB" id="250836at2759"/>
<dbReference type="InterPro" id="IPR000571">
    <property type="entry name" value="Znf_CCCH"/>
</dbReference>
<evidence type="ECO:0000256" key="5">
    <source>
        <dbReference type="PROSITE-ProRule" id="PRU00723"/>
    </source>
</evidence>
<evidence type="ECO:0000256" key="3">
    <source>
        <dbReference type="ARBA" id="ARBA00022771"/>
    </source>
</evidence>
<sequence>MMLGPPSGENKGGEIGAIEGPPPGPSPGVPNVSRAEGASNPALAPMQTLVCSPYQCYCQPQASLDYTFSTMVPLYSGAYRMPPVQPLDPTRPQALAQSMQAHYNLPILPGYPVEPLLGIPQGGQAQQHGITKSIPVHQHSGAQTSTDPSVQVSGSGNSSHLSFTHMPVEEPDSTPHEAVEDVHPAPNLCRDYIRGSCARPTCKFYHPTPLELVIFIWYYYDKVCALNSSRTELCRDYLNGRCTRGFCRFVHPPAFLLSYLRENGGVPPDFFDLAALRRENAELRTELSRLRKRCHMQSDTTPTGTELPDSDGDESSSLRAIAHAPKIHARICPPANG</sequence>
<dbReference type="GO" id="GO:0008270">
    <property type="term" value="F:zinc ion binding"/>
    <property type="evidence" value="ECO:0007669"/>
    <property type="project" value="UniProtKB-KW"/>
</dbReference>
<reference evidence="8 9" key="1">
    <citation type="submission" date="2019-05" db="EMBL/GenBank/DDBJ databases">
        <title>The compact genome of Giardia muris reveals important steps in the evolution of intestinal protozoan parasites.</title>
        <authorList>
            <person name="Xu F."/>
            <person name="Jimenez-Gonzalez A."/>
            <person name="Einarsson E."/>
            <person name="Astvaldsson A."/>
            <person name="Peirasmaki D."/>
            <person name="Eckmann L."/>
            <person name="Andersson J.O."/>
            <person name="Svard S.G."/>
            <person name="Jerlstrom-Hultqvist J."/>
        </authorList>
    </citation>
    <scope>NUCLEOTIDE SEQUENCE [LARGE SCALE GENOMIC DNA]</scope>
    <source>
        <strain evidence="8 9">Roberts-Thomson</strain>
    </source>
</reference>
<evidence type="ECO:0000256" key="2">
    <source>
        <dbReference type="ARBA" id="ARBA00022737"/>
    </source>
</evidence>
<feature type="zinc finger region" description="C3H1-type" evidence="5">
    <location>
        <begin position="228"/>
        <end position="254"/>
    </location>
</feature>
<evidence type="ECO:0000256" key="6">
    <source>
        <dbReference type="SAM" id="MobiDB-lite"/>
    </source>
</evidence>
<evidence type="ECO:0000256" key="1">
    <source>
        <dbReference type="ARBA" id="ARBA00022723"/>
    </source>
</evidence>
<accession>A0A4Z1SVI8</accession>
<dbReference type="EMBL" id="VDLU01000001">
    <property type="protein sequence ID" value="TNJ29882.1"/>
    <property type="molecule type" value="Genomic_DNA"/>
</dbReference>
<feature type="domain" description="C3H1-type" evidence="7">
    <location>
        <begin position="228"/>
        <end position="254"/>
    </location>
</feature>
<comment type="caution">
    <text evidence="8">The sequence shown here is derived from an EMBL/GenBank/DDBJ whole genome shotgun (WGS) entry which is preliminary data.</text>
</comment>
<dbReference type="PANTHER" id="PTHR12675:SF12">
    <property type="entry name" value="PROTEIN MUSCLEBLIND"/>
    <property type="match status" value="1"/>
</dbReference>
<evidence type="ECO:0000256" key="4">
    <source>
        <dbReference type="ARBA" id="ARBA00022833"/>
    </source>
</evidence>
<name>A0A4Z1SVI8_GIAMU</name>
<dbReference type="AlphaFoldDB" id="A0A4Z1SVI8"/>
<dbReference type="GO" id="GO:0003723">
    <property type="term" value="F:RNA binding"/>
    <property type="evidence" value="ECO:0007669"/>
    <property type="project" value="TreeGrafter"/>
</dbReference>